<dbReference type="RefSeq" id="WP_106316125.1">
    <property type="nucleotide sequence ID" value="NZ_BOMO01000013.1"/>
</dbReference>
<organism evidence="1 2">
    <name type="scientific">Actinoplanes italicus</name>
    <dbReference type="NCBI Taxonomy" id="113567"/>
    <lineage>
        <taxon>Bacteria</taxon>
        <taxon>Bacillati</taxon>
        <taxon>Actinomycetota</taxon>
        <taxon>Actinomycetes</taxon>
        <taxon>Micromonosporales</taxon>
        <taxon>Micromonosporaceae</taxon>
        <taxon>Actinoplanes</taxon>
    </lineage>
</organism>
<evidence type="ECO:0000313" key="1">
    <source>
        <dbReference type="EMBL" id="PRX24649.1"/>
    </source>
</evidence>
<dbReference type="Proteomes" id="UP000239415">
    <property type="component" value="Unassembled WGS sequence"/>
</dbReference>
<proteinExistence type="predicted"/>
<sequence>MGLTTEEIEKLAQGVRHRSQPIDDELTRTVEREVERYRDVLEQHPSQRPPAELAGPQRAIGWLIYEASMGLLWNIAPAFESLEGAKGEQSRADAALVVRLADAARELPWPEYAPRALGAIRAHALVESKRDTELGFDAAYICHKEARDLQQVYLDSHGTDPDREQFVLDLDEVMLQLALAETGTACRTAERVLGLWAEELEKDEPTWTADESGIWTQRMFRQLYDGVAVGEHALRVAEKIEGEHGFTFEVDAERLAMPTAYRNPAIMTCRALLLVYSMSPEMEQLGNDPIDAKNWTKFRDRLIERFDWAFEHLCRPVKRADGTEWTMLFDHLRSMVQLCLHLGLLIPEHALAQDLVVDDTLTLRCLNDEAVEQISKWLATRVSDEKGGEKQRGDANIIGTASKPSFITSVEACRTDTGPAAEYREWRRRWFELDRYAEFTGRRERIFRILDARD</sequence>
<reference evidence="1 2" key="1">
    <citation type="submission" date="2018-03" db="EMBL/GenBank/DDBJ databases">
        <title>Genomic Encyclopedia of Archaeal and Bacterial Type Strains, Phase II (KMG-II): from individual species to whole genera.</title>
        <authorList>
            <person name="Goeker M."/>
        </authorList>
    </citation>
    <scope>NUCLEOTIDE SEQUENCE [LARGE SCALE GENOMIC DNA]</scope>
    <source>
        <strain evidence="1 2">DSM 43146</strain>
    </source>
</reference>
<evidence type="ECO:0000313" key="2">
    <source>
        <dbReference type="Proteomes" id="UP000239415"/>
    </source>
</evidence>
<accession>A0A2T0KLZ1</accession>
<dbReference type="OrthoDB" id="3366099at2"/>
<name>A0A2T0KLZ1_9ACTN</name>
<gene>
    <name evidence="1" type="ORF">CLV67_102427</name>
</gene>
<protein>
    <submittedName>
        <fullName evidence="1">Uncharacterized protein</fullName>
    </submittedName>
</protein>
<dbReference type="AlphaFoldDB" id="A0A2T0KLZ1"/>
<dbReference type="EMBL" id="PVMZ01000002">
    <property type="protein sequence ID" value="PRX24649.1"/>
    <property type="molecule type" value="Genomic_DNA"/>
</dbReference>
<keyword evidence="2" id="KW-1185">Reference proteome</keyword>
<comment type="caution">
    <text evidence="1">The sequence shown here is derived from an EMBL/GenBank/DDBJ whole genome shotgun (WGS) entry which is preliminary data.</text>
</comment>